<dbReference type="OrthoDB" id="7857369at2"/>
<reference evidence="2" key="1">
    <citation type="submission" date="2018-02" db="EMBL/GenBank/DDBJ databases">
        <authorList>
            <person name="Hausmann B."/>
        </authorList>
    </citation>
    <scope>NUCLEOTIDE SEQUENCE [LARGE SCALE GENOMIC DNA]</scope>
    <source>
        <strain evidence="2">Peat soil MAG SbA1</strain>
    </source>
</reference>
<name>A0A2U3L060_9BACT</name>
<evidence type="ECO:0000313" key="1">
    <source>
        <dbReference type="EMBL" id="SPF45324.1"/>
    </source>
</evidence>
<accession>A0A2U3L060</accession>
<gene>
    <name evidence="1" type="ORF">SBA1_590007</name>
</gene>
<organism evidence="1 2">
    <name type="scientific">Candidatus Sulfotelmatobacter kueseliae</name>
    <dbReference type="NCBI Taxonomy" id="2042962"/>
    <lineage>
        <taxon>Bacteria</taxon>
        <taxon>Pseudomonadati</taxon>
        <taxon>Acidobacteriota</taxon>
        <taxon>Terriglobia</taxon>
        <taxon>Terriglobales</taxon>
        <taxon>Candidatus Korobacteraceae</taxon>
        <taxon>Candidatus Sulfotelmatobacter</taxon>
    </lineage>
</organism>
<proteinExistence type="predicted"/>
<protein>
    <submittedName>
        <fullName evidence="1">Uncharacterized protein</fullName>
    </submittedName>
</protein>
<dbReference type="AlphaFoldDB" id="A0A2U3L060"/>
<dbReference type="Proteomes" id="UP000238701">
    <property type="component" value="Unassembled WGS sequence"/>
</dbReference>
<evidence type="ECO:0000313" key="2">
    <source>
        <dbReference type="Proteomes" id="UP000238701"/>
    </source>
</evidence>
<sequence>MLDTTYKGRSFLHRELWRVVEMQGEIAEERQGRGAFYNHLVAMVFALHAVEAYLNFIGELLAPDIWRDERRYFRKAPYRGFEGKVRKVLELVSLPWAVADRPLKTVLELKELRDLIAHPKTEQLCGSVQTPGNEVPSVLAVPTTLSKIVTAEACAVSIHDVEEFLDNIHTAARPQTDDIWFGPRALRGVDFHVGGSSTYTKDWSLTAAVLWLALVFCGTPSKHQTPARCRRAPDTPTVPAGNLGFHPSRCLS</sequence>
<dbReference type="EMBL" id="OMOD01000154">
    <property type="protein sequence ID" value="SPF45324.1"/>
    <property type="molecule type" value="Genomic_DNA"/>
</dbReference>